<evidence type="ECO:0000313" key="2">
    <source>
        <dbReference type="EMBL" id="TBU65088.1"/>
    </source>
</evidence>
<evidence type="ECO:0000256" key="1">
    <source>
        <dbReference type="SAM" id="MobiDB-lite"/>
    </source>
</evidence>
<dbReference type="AlphaFoldDB" id="A0A4V2K9T3"/>
<organism evidence="2 3">
    <name type="scientific">Dichomitus squalens</name>
    <dbReference type="NCBI Taxonomy" id="114155"/>
    <lineage>
        <taxon>Eukaryota</taxon>
        <taxon>Fungi</taxon>
        <taxon>Dikarya</taxon>
        <taxon>Basidiomycota</taxon>
        <taxon>Agaricomycotina</taxon>
        <taxon>Agaricomycetes</taxon>
        <taxon>Polyporales</taxon>
        <taxon>Polyporaceae</taxon>
        <taxon>Dichomitus</taxon>
    </lineage>
</organism>
<protein>
    <submittedName>
        <fullName evidence="2">Uncharacterized protein</fullName>
    </submittedName>
</protein>
<name>A0A4V2K9T3_9APHY</name>
<reference evidence="2 3" key="1">
    <citation type="submission" date="2019-01" db="EMBL/GenBank/DDBJ databases">
        <title>Draft genome sequences of three monokaryotic isolates of the white-rot basidiomycete fungus Dichomitus squalens.</title>
        <authorList>
            <consortium name="DOE Joint Genome Institute"/>
            <person name="Lopez S.C."/>
            <person name="Andreopoulos B."/>
            <person name="Pangilinan J."/>
            <person name="Lipzen A."/>
            <person name="Riley R."/>
            <person name="Ahrendt S."/>
            <person name="Ng V."/>
            <person name="Barry K."/>
            <person name="Daum C."/>
            <person name="Grigoriev I.V."/>
            <person name="Hilden K.S."/>
            <person name="Makela M.R."/>
            <person name="de Vries R.P."/>
        </authorList>
    </citation>
    <scope>NUCLEOTIDE SEQUENCE [LARGE SCALE GENOMIC DNA]</scope>
    <source>
        <strain evidence="2 3">CBS 464.89</strain>
    </source>
</reference>
<evidence type="ECO:0000313" key="3">
    <source>
        <dbReference type="Proteomes" id="UP000292082"/>
    </source>
</evidence>
<sequence>MYVSLVAAVAGESGGRNGHGRDRWSGVVFSVAGIHLLARWHGQPQPRNIRPVTRPRAGRSSPTTGTVVFDRLRHTRTERRSTPCRQLDKTALGTRSARQNACGQISLVADCTKSTLTSDSGSASGPAPIRRQPRCSRALIRRERRVLGAAMTYERELHSRARCTGQSNNPLPSSHT</sequence>
<accession>A0A4V2K9T3</accession>
<gene>
    <name evidence="2" type="ORF">BD310DRAFT_300171</name>
</gene>
<keyword evidence="3" id="KW-1185">Reference proteome</keyword>
<feature type="region of interest" description="Disordered" evidence="1">
    <location>
        <begin position="45"/>
        <end position="64"/>
    </location>
</feature>
<proteinExistence type="predicted"/>
<dbReference type="Proteomes" id="UP000292082">
    <property type="component" value="Unassembled WGS sequence"/>
</dbReference>
<dbReference type="EMBL" id="ML145085">
    <property type="protein sequence ID" value="TBU65088.1"/>
    <property type="molecule type" value="Genomic_DNA"/>
</dbReference>